<proteinExistence type="predicted"/>
<dbReference type="RefSeq" id="WP_380841907.1">
    <property type="nucleotide sequence ID" value="NZ_JBHSFP010000012.1"/>
</dbReference>
<gene>
    <name evidence="2" type="ORF">ACFO60_19505</name>
</gene>
<dbReference type="EMBL" id="JBHSFP010000012">
    <property type="protein sequence ID" value="MFC4532969.1"/>
    <property type="molecule type" value="Genomic_DNA"/>
</dbReference>
<feature type="transmembrane region" description="Helical" evidence="1">
    <location>
        <begin position="63"/>
        <end position="89"/>
    </location>
</feature>
<accession>A0ABV9CKD8</accession>
<evidence type="ECO:0000256" key="1">
    <source>
        <dbReference type="SAM" id="Phobius"/>
    </source>
</evidence>
<name>A0ABV9CKD8_9ACTN</name>
<sequence length="358" mass="38679">MTAGRPDTARPRRGRAAPQNQQWLFAMLPAFPLVLLVLRLWYAGRQDTQTLLLLVQYVSPLGMLSSVLIIAVWIIPAVVLTVRALGTLYLVSSGTPSWLVRVADRVPDWVVVLAAFAALLGWQLRFLPALLMMVLAVAGLSVRERFPGRVTAVRLACVVVPAVVAVLVYIALAPALVDAVYEGEPVTLVLLGLPPALAMLLTGPIPRAPAWFLTHGIAMAVAVLLPIMVGAVFLRLPILPLVAVEVAVEPKGVAVEPKGGEPVGTASPDAEEVAVVVGYEIAVDDRMSTMLDLQGGIRFIRNDSLVSKILCPDPGEVPRSWVDLRGWHVEQNMVSWLAPESAEPFDDPRCQGHPRPER</sequence>
<evidence type="ECO:0000313" key="2">
    <source>
        <dbReference type="EMBL" id="MFC4532969.1"/>
    </source>
</evidence>
<keyword evidence="1" id="KW-1133">Transmembrane helix</keyword>
<feature type="transmembrane region" description="Helical" evidence="1">
    <location>
        <begin position="109"/>
        <end position="140"/>
    </location>
</feature>
<keyword evidence="1" id="KW-0472">Membrane</keyword>
<comment type="caution">
    <text evidence="2">The sequence shown here is derived from an EMBL/GenBank/DDBJ whole genome shotgun (WGS) entry which is preliminary data.</text>
</comment>
<feature type="transmembrane region" description="Helical" evidence="1">
    <location>
        <begin position="152"/>
        <end position="173"/>
    </location>
</feature>
<reference evidence="3" key="1">
    <citation type="journal article" date="2019" name="Int. J. Syst. Evol. Microbiol.">
        <title>The Global Catalogue of Microorganisms (GCM) 10K type strain sequencing project: providing services to taxonomists for standard genome sequencing and annotation.</title>
        <authorList>
            <consortium name="The Broad Institute Genomics Platform"/>
            <consortium name="The Broad Institute Genome Sequencing Center for Infectious Disease"/>
            <person name="Wu L."/>
            <person name="Ma J."/>
        </authorList>
    </citation>
    <scope>NUCLEOTIDE SEQUENCE [LARGE SCALE GENOMIC DNA]</scope>
    <source>
        <strain evidence="3">CGMCC 4.7132</strain>
    </source>
</reference>
<organism evidence="2 3">
    <name type="scientific">Sphaerisporangium dianthi</name>
    <dbReference type="NCBI Taxonomy" id="1436120"/>
    <lineage>
        <taxon>Bacteria</taxon>
        <taxon>Bacillati</taxon>
        <taxon>Actinomycetota</taxon>
        <taxon>Actinomycetes</taxon>
        <taxon>Streptosporangiales</taxon>
        <taxon>Streptosporangiaceae</taxon>
        <taxon>Sphaerisporangium</taxon>
    </lineage>
</organism>
<evidence type="ECO:0000313" key="3">
    <source>
        <dbReference type="Proteomes" id="UP001596004"/>
    </source>
</evidence>
<feature type="transmembrane region" description="Helical" evidence="1">
    <location>
        <begin position="23"/>
        <end position="42"/>
    </location>
</feature>
<protein>
    <submittedName>
        <fullName evidence="2">Uncharacterized protein</fullName>
    </submittedName>
</protein>
<feature type="transmembrane region" description="Helical" evidence="1">
    <location>
        <begin position="185"/>
        <end position="203"/>
    </location>
</feature>
<dbReference type="Proteomes" id="UP001596004">
    <property type="component" value="Unassembled WGS sequence"/>
</dbReference>
<keyword evidence="1" id="KW-0812">Transmembrane</keyword>
<keyword evidence="3" id="KW-1185">Reference proteome</keyword>
<feature type="transmembrane region" description="Helical" evidence="1">
    <location>
        <begin position="210"/>
        <end position="234"/>
    </location>
</feature>